<accession>A0A1H0GR75</accession>
<dbReference type="Proteomes" id="UP000198704">
    <property type="component" value="Unassembled WGS sequence"/>
</dbReference>
<evidence type="ECO:0000256" key="1">
    <source>
        <dbReference type="SAM" id="Phobius"/>
    </source>
</evidence>
<sequence>MFENLFWGATLIALICVAALVAIGAAHRPRDVRRVAEVVQTDPRRSFGRKRGWRRLVGAPRRPGSVRLR</sequence>
<keyword evidence="1" id="KW-0812">Transmembrane</keyword>
<protein>
    <submittedName>
        <fullName evidence="2">Uncharacterized protein</fullName>
    </submittedName>
</protein>
<evidence type="ECO:0000313" key="3">
    <source>
        <dbReference type="Proteomes" id="UP000198704"/>
    </source>
</evidence>
<dbReference type="RefSeq" id="WP_091719649.1">
    <property type="nucleotide sequence ID" value="NZ_FNHS01000014.1"/>
</dbReference>
<evidence type="ECO:0000313" key="2">
    <source>
        <dbReference type="EMBL" id="SDO09272.1"/>
    </source>
</evidence>
<organism evidence="2 3">
    <name type="scientific">Methylobacterium phyllostachyos</name>
    <dbReference type="NCBI Taxonomy" id="582672"/>
    <lineage>
        <taxon>Bacteria</taxon>
        <taxon>Pseudomonadati</taxon>
        <taxon>Pseudomonadota</taxon>
        <taxon>Alphaproteobacteria</taxon>
        <taxon>Hyphomicrobiales</taxon>
        <taxon>Methylobacteriaceae</taxon>
        <taxon>Methylobacterium</taxon>
    </lineage>
</organism>
<keyword evidence="1" id="KW-1133">Transmembrane helix</keyword>
<name>A0A1H0GR75_9HYPH</name>
<dbReference type="AlphaFoldDB" id="A0A1H0GR75"/>
<feature type="transmembrane region" description="Helical" evidence="1">
    <location>
        <begin position="6"/>
        <end position="26"/>
    </location>
</feature>
<gene>
    <name evidence="2" type="ORF">SAMN05216360_114188</name>
</gene>
<proteinExistence type="predicted"/>
<reference evidence="3" key="1">
    <citation type="submission" date="2016-10" db="EMBL/GenBank/DDBJ databases">
        <authorList>
            <person name="Varghese N."/>
            <person name="Submissions S."/>
        </authorList>
    </citation>
    <scope>NUCLEOTIDE SEQUENCE [LARGE SCALE GENOMIC DNA]</scope>
    <source>
        <strain evidence="3">BL47</strain>
    </source>
</reference>
<keyword evidence="1" id="KW-0472">Membrane</keyword>
<keyword evidence="3" id="KW-1185">Reference proteome</keyword>
<dbReference type="EMBL" id="FNHS01000014">
    <property type="protein sequence ID" value="SDO09272.1"/>
    <property type="molecule type" value="Genomic_DNA"/>
</dbReference>